<feature type="domain" description="HTH luxR-type" evidence="6">
    <location>
        <begin position="203"/>
        <end position="256"/>
    </location>
</feature>
<accession>A0A5Q0H3R6</accession>
<dbReference type="GO" id="GO:0003677">
    <property type="term" value="F:DNA binding"/>
    <property type="evidence" value="ECO:0007669"/>
    <property type="project" value="UniProtKB-KW"/>
</dbReference>
<protein>
    <recommendedName>
        <fullName evidence="6">HTH luxR-type domain-containing protein</fullName>
    </recommendedName>
</protein>
<dbReference type="InterPro" id="IPR013325">
    <property type="entry name" value="RNA_pol_sigma_r2"/>
</dbReference>
<evidence type="ECO:0000256" key="3">
    <source>
        <dbReference type="ARBA" id="ARBA00023082"/>
    </source>
</evidence>
<dbReference type="InterPro" id="IPR000792">
    <property type="entry name" value="Tscrpt_reg_LuxR_C"/>
</dbReference>
<gene>
    <name evidence="7" type="ORF">EKG83_26980</name>
</gene>
<dbReference type="InterPro" id="IPR039425">
    <property type="entry name" value="RNA_pol_sigma-70-like"/>
</dbReference>
<evidence type="ECO:0000256" key="5">
    <source>
        <dbReference type="ARBA" id="ARBA00023163"/>
    </source>
</evidence>
<dbReference type="Proteomes" id="UP000325787">
    <property type="component" value="Chromosome"/>
</dbReference>
<dbReference type="GO" id="GO:0006352">
    <property type="term" value="P:DNA-templated transcription initiation"/>
    <property type="evidence" value="ECO:0007669"/>
    <property type="project" value="InterPro"/>
</dbReference>
<dbReference type="GO" id="GO:0016987">
    <property type="term" value="F:sigma factor activity"/>
    <property type="evidence" value="ECO:0007669"/>
    <property type="project" value="UniProtKB-KW"/>
</dbReference>
<proteinExistence type="inferred from homology"/>
<keyword evidence="2" id="KW-0805">Transcription regulation</keyword>
<dbReference type="PANTHER" id="PTHR43133">
    <property type="entry name" value="RNA POLYMERASE ECF-TYPE SIGMA FACTO"/>
    <property type="match status" value="1"/>
</dbReference>
<dbReference type="Gene3D" id="1.10.10.10">
    <property type="entry name" value="Winged helix-like DNA-binding domain superfamily/Winged helix DNA-binding domain"/>
    <property type="match status" value="1"/>
</dbReference>
<dbReference type="AlphaFoldDB" id="A0A5Q0H3R6"/>
<evidence type="ECO:0000256" key="1">
    <source>
        <dbReference type="ARBA" id="ARBA00010641"/>
    </source>
</evidence>
<organism evidence="7 8">
    <name type="scientific">Saccharothrix syringae</name>
    <name type="common">Nocardiopsis syringae</name>
    <dbReference type="NCBI Taxonomy" id="103733"/>
    <lineage>
        <taxon>Bacteria</taxon>
        <taxon>Bacillati</taxon>
        <taxon>Actinomycetota</taxon>
        <taxon>Actinomycetes</taxon>
        <taxon>Pseudonocardiales</taxon>
        <taxon>Pseudonocardiaceae</taxon>
        <taxon>Saccharothrix</taxon>
    </lineage>
</organism>
<dbReference type="SUPFAM" id="SSF88946">
    <property type="entry name" value="Sigma2 domain of RNA polymerase sigma factors"/>
    <property type="match status" value="1"/>
</dbReference>
<dbReference type="KEGG" id="ssyi:EKG83_26980"/>
<dbReference type="EMBL" id="CP034550">
    <property type="protein sequence ID" value="QFZ20565.1"/>
    <property type="molecule type" value="Genomic_DNA"/>
</dbReference>
<evidence type="ECO:0000313" key="7">
    <source>
        <dbReference type="EMBL" id="QFZ20565.1"/>
    </source>
</evidence>
<dbReference type="PANTHER" id="PTHR43133:SF8">
    <property type="entry name" value="RNA POLYMERASE SIGMA FACTOR HI_1459-RELATED"/>
    <property type="match status" value="1"/>
</dbReference>
<evidence type="ECO:0000259" key="6">
    <source>
        <dbReference type="Pfam" id="PF00196"/>
    </source>
</evidence>
<keyword evidence="3" id="KW-0731">Sigma factor</keyword>
<evidence type="ECO:0000256" key="4">
    <source>
        <dbReference type="ARBA" id="ARBA00023125"/>
    </source>
</evidence>
<dbReference type="SUPFAM" id="SSF88659">
    <property type="entry name" value="Sigma3 and sigma4 domains of RNA polymerase sigma factors"/>
    <property type="match status" value="1"/>
</dbReference>
<name>A0A5Q0H3R6_SACSY</name>
<keyword evidence="8" id="KW-1185">Reference proteome</keyword>
<dbReference type="Pfam" id="PF00196">
    <property type="entry name" value="GerE"/>
    <property type="match status" value="1"/>
</dbReference>
<keyword evidence="5" id="KW-0804">Transcription</keyword>
<reference evidence="8" key="1">
    <citation type="journal article" date="2021" name="Curr. Microbiol.">
        <title>Complete genome of nocamycin-producing strain Saccharothrix syringae NRRL B-16468 reveals the biosynthetic potential for secondary metabolites.</title>
        <authorList>
            <person name="Mo X."/>
            <person name="Yang S."/>
        </authorList>
    </citation>
    <scope>NUCLEOTIDE SEQUENCE [LARGE SCALE GENOMIC DNA]</scope>
    <source>
        <strain evidence="8">ATCC 51364 / DSM 43886 / JCM 6844 / KCTC 9398 / NBRC 14523 / NRRL B-16468 / INA 2240</strain>
    </source>
</reference>
<dbReference type="OrthoDB" id="9780326at2"/>
<dbReference type="RefSeq" id="WP_033435534.1">
    <property type="nucleotide sequence ID" value="NZ_CP034550.1"/>
</dbReference>
<evidence type="ECO:0000256" key="2">
    <source>
        <dbReference type="ARBA" id="ARBA00023015"/>
    </source>
</evidence>
<dbReference type="Gene3D" id="1.10.1740.10">
    <property type="match status" value="1"/>
</dbReference>
<evidence type="ECO:0000313" key="8">
    <source>
        <dbReference type="Proteomes" id="UP000325787"/>
    </source>
</evidence>
<dbReference type="InterPro" id="IPR013324">
    <property type="entry name" value="RNA_pol_sigma_r3/r4-like"/>
</dbReference>
<keyword evidence="4" id="KW-0238">DNA-binding</keyword>
<comment type="similarity">
    <text evidence="1">Belongs to the sigma-70 factor family. ECF subfamily.</text>
</comment>
<sequence>MTALTEDARGFNLKPGHEVGEDEVCLWRTAVRVITFRLRDKVPFIDLHDVIQDAVTKFFTRLTPEERKRITHQWAYLRRVADNAAVDYYRARDTDVLVESWDDFETVEVGRIVQNPFIEHMQKLHLMELVDRIAPDMTEALELFLDGYELAEVADITGRSRKAVHSAFREIVMHLDIRREVENEPVTATLPEGHSEIARAVRSLGPRQAEVLRMSADGLKPRMIAEILSIDNNAVRANKSIAIKSLREKLGLPSSEEVLNRVRELDWGAAPATR</sequence>
<dbReference type="InterPro" id="IPR016032">
    <property type="entry name" value="Sig_transdc_resp-reg_C-effctor"/>
</dbReference>
<dbReference type="SUPFAM" id="SSF46894">
    <property type="entry name" value="C-terminal effector domain of the bipartite response regulators"/>
    <property type="match status" value="1"/>
</dbReference>
<dbReference type="InterPro" id="IPR036388">
    <property type="entry name" value="WH-like_DNA-bd_sf"/>
</dbReference>